<dbReference type="EMBL" id="JAUCMX010000017">
    <property type="protein sequence ID" value="KAK3519088.1"/>
    <property type="molecule type" value="Genomic_DNA"/>
</dbReference>
<sequence>EPVPISFIGHQGRIHPGRSANPSQGTHTLIHSHTTDNLEIPINLQCMSLDQGRKPGYPEETPRARGENADTHMAEAGIELPILEVA</sequence>
<keyword evidence="3" id="KW-1185">Reference proteome</keyword>
<name>A0AAE0UVB5_9TELE</name>
<evidence type="ECO:0000313" key="3">
    <source>
        <dbReference type="Proteomes" id="UP001274896"/>
    </source>
</evidence>
<evidence type="ECO:0000256" key="1">
    <source>
        <dbReference type="SAM" id="MobiDB-lite"/>
    </source>
</evidence>
<evidence type="ECO:0000313" key="2">
    <source>
        <dbReference type="EMBL" id="KAK3519088.1"/>
    </source>
</evidence>
<feature type="region of interest" description="Disordered" evidence="1">
    <location>
        <begin position="50"/>
        <end position="72"/>
    </location>
</feature>
<gene>
    <name evidence="2" type="ORF">QTP70_016348</name>
</gene>
<dbReference type="Proteomes" id="UP001274896">
    <property type="component" value="Unassembled WGS sequence"/>
</dbReference>
<comment type="caution">
    <text evidence="2">The sequence shown here is derived from an EMBL/GenBank/DDBJ whole genome shotgun (WGS) entry which is preliminary data.</text>
</comment>
<reference evidence="2" key="1">
    <citation type="submission" date="2023-06" db="EMBL/GenBank/DDBJ databases">
        <title>Male Hemibagrus guttatus genome.</title>
        <authorList>
            <person name="Bian C."/>
        </authorList>
    </citation>
    <scope>NUCLEOTIDE SEQUENCE</scope>
    <source>
        <strain evidence="2">Male_cb2023</strain>
        <tissue evidence="2">Muscle</tissue>
    </source>
</reference>
<accession>A0AAE0UVB5</accession>
<proteinExistence type="predicted"/>
<organism evidence="2 3">
    <name type="scientific">Hemibagrus guttatus</name>
    <dbReference type="NCBI Taxonomy" id="175788"/>
    <lineage>
        <taxon>Eukaryota</taxon>
        <taxon>Metazoa</taxon>
        <taxon>Chordata</taxon>
        <taxon>Craniata</taxon>
        <taxon>Vertebrata</taxon>
        <taxon>Euteleostomi</taxon>
        <taxon>Actinopterygii</taxon>
        <taxon>Neopterygii</taxon>
        <taxon>Teleostei</taxon>
        <taxon>Ostariophysi</taxon>
        <taxon>Siluriformes</taxon>
        <taxon>Bagridae</taxon>
        <taxon>Hemibagrus</taxon>
    </lineage>
</organism>
<feature type="compositionally biased region" description="Basic and acidic residues" evidence="1">
    <location>
        <begin position="51"/>
        <end position="72"/>
    </location>
</feature>
<feature type="non-terminal residue" evidence="2">
    <location>
        <position position="86"/>
    </location>
</feature>
<protein>
    <submittedName>
        <fullName evidence="2">Uncharacterized protein</fullName>
    </submittedName>
</protein>
<dbReference type="AlphaFoldDB" id="A0AAE0UVB5"/>